<dbReference type="KEGG" id="mhe:MHC_03660"/>
<name>H6N7H0_MYCHN</name>
<reference evidence="2 3" key="1">
    <citation type="journal article" date="2012" name="J. Bacteriol.">
        <title>Complete genome sequence of Mycoplasma haemocanis strain Illinois.</title>
        <authorList>
            <person name="do Nascimento N.C."/>
            <person name="Guimaraes A.M."/>
            <person name="Santos A.P."/>
            <person name="Sanmiguel P.J."/>
            <person name="Messick J.B."/>
        </authorList>
    </citation>
    <scope>NUCLEOTIDE SEQUENCE [LARGE SCALE GENOMIC DNA]</scope>
    <source>
        <strain evidence="2 3">Illinois</strain>
    </source>
</reference>
<dbReference type="EMBL" id="CP003199">
    <property type="protein sequence ID" value="AEW45592.2"/>
    <property type="molecule type" value="Genomic_DNA"/>
</dbReference>
<protein>
    <submittedName>
        <fullName evidence="2">Uncharacterized protein</fullName>
    </submittedName>
</protein>
<keyword evidence="3" id="KW-1185">Reference proteome</keyword>
<gene>
    <name evidence="2" type="ordered locus">MHC_03660</name>
</gene>
<dbReference type="STRING" id="1111676.MHC_03660"/>
<sequence length="212" mass="23773">MGLMKVGAGIAGVAGSTGVGVLGAYYFGVFSTNKNDIRSKLIESNWVILEDSNKEHESHWSTALKKYKEKHSDKNQLTESQLKGICKDLLNSEDDKNYEEARKYCVVPRTISERLSDLKFQLLNTTAGTSNNADQQKWTSVVNKYKTEGIETKELDGLKTSSLNNDGTNWSTLKDKCKTVSEKDHWSEKYDLLVEGSKTWCTLQGFNNLSNV</sequence>
<keyword evidence="1" id="KW-0812">Transmembrane</keyword>
<accession>H6N7H0</accession>
<evidence type="ECO:0000313" key="2">
    <source>
        <dbReference type="EMBL" id="AEW45592.2"/>
    </source>
</evidence>
<feature type="transmembrane region" description="Helical" evidence="1">
    <location>
        <begin position="6"/>
        <end position="30"/>
    </location>
</feature>
<dbReference type="Proteomes" id="UP000009135">
    <property type="component" value="Chromosome"/>
</dbReference>
<dbReference type="AlphaFoldDB" id="H6N7H0"/>
<organism evidence="2 3">
    <name type="scientific">Mycoplasma haemocanis (strain Illinois)</name>
    <dbReference type="NCBI Taxonomy" id="1111676"/>
    <lineage>
        <taxon>Bacteria</taxon>
        <taxon>Bacillati</taxon>
        <taxon>Mycoplasmatota</taxon>
        <taxon>Mollicutes</taxon>
        <taxon>Mycoplasmataceae</taxon>
        <taxon>Mycoplasma</taxon>
    </lineage>
</organism>
<proteinExistence type="predicted"/>
<keyword evidence="1" id="KW-1133">Transmembrane helix</keyword>
<evidence type="ECO:0000313" key="3">
    <source>
        <dbReference type="Proteomes" id="UP000009135"/>
    </source>
</evidence>
<keyword evidence="1" id="KW-0472">Membrane</keyword>
<dbReference type="HOGENOM" id="CLU_098620_3_0_14"/>
<evidence type="ECO:0000256" key="1">
    <source>
        <dbReference type="SAM" id="Phobius"/>
    </source>
</evidence>